<dbReference type="Proteomes" id="UP000037178">
    <property type="component" value="Unassembled WGS sequence"/>
</dbReference>
<dbReference type="SUPFAM" id="SSF56219">
    <property type="entry name" value="DNase I-like"/>
    <property type="match status" value="1"/>
</dbReference>
<dbReference type="AlphaFoldDB" id="A0A0J9H1Y0"/>
<dbReference type="GO" id="GO:0004519">
    <property type="term" value="F:endonuclease activity"/>
    <property type="evidence" value="ECO:0007669"/>
    <property type="project" value="UniProtKB-KW"/>
</dbReference>
<evidence type="ECO:0000313" key="2">
    <source>
        <dbReference type="EMBL" id="KMW59723.1"/>
    </source>
</evidence>
<evidence type="ECO:0000313" key="3">
    <source>
        <dbReference type="Proteomes" id="UP000037178"/>
    </source>
</evidence>
<dbReference type="Gene3D" id="3.60.10.10">
    <property type="entry name" value="Endonuclease/exonuclease/phosphatase"/>
    <property type="match status" value="1"/>
</dbReference>
<dbReference type="InterPro" id="IPR005135">
    <property type="entry name" value="Endo/exonuclease/phosphatase"/>
</dbReference>
<organism evidence="2 3">
    <name type="scientific">Candidatus Rhodobacter oscarellae</name>
    <dbReference type="NCBI Taxonomy" id="1675527"/>
    <lineage>
        <taxon>Bacteria</taxon>
        <taxon>Pseudomonadati</taxon>
        <taxon>Pseudomonadota</taxon>
        <taxon>Alphaproteobacteria</taxon>
        <taxon>Rhodobacterales</taxon>
        <taxon>Rhodobacter group</taxon>
        <taxon>Rhodobacter</taxon>
    </lineage>
</organism>
<reference evidence="2 3" key="1">
    <citation type="submission" date="2015-06" db="EMBL/GenBank/DDBJ databases">
        <title>Draft genome sequence of an Alphaproteobacteria species associated to the Mediterranean sponge Oscarella lobularis.</title>
        <authorList>
            <person name="Jourda C."/>
            <person name="Santini S."/>
            <person name="Claverie J.-M."/>
        </authorList>
    </citation>
    <scope>NUCLEOTIDE SEQUENCE [LARGE SCALE GENOMIC DNA]</scope>
    <source>
        <strain evidence="2">IGS</strain>
    </source>
</reference>
<dbReference type="InterPro" id="IPR036691">
    <property type="entry name" value="Endo/exonu/phosph_ase_sf"/>
</dbReference>
<comment type="caution">
    <text evidence="2">The sequence shown here is derived from an EMBL/GenBank/DDBJ whole genome shotgun (WGS) entry which is preliminary data.</text>
</comment>
<dbReference type="Pfam" id="PF03372">
    <property type="entry name" value="Exo_endo_phos"/>
    <property type="match status" value="1"/>
</dbReference>
<keyword evidence="2" id="KW-0540">Nuclease</keyword>
<keyword evidence="3" id="KW-1185">Reference proteome</keyword>
<keyword evidence="2" id="KW-0255">Endonuclease</keyword>
<evidence type="ECO:0000259" key="1">
    <source>
        <dbReference type="Pfam" id="PF03372"/>
    </source>
</evidence>
<dbReference type="STRING" id="1675527.AIOL_004706"/>
<sequence length="176" mass="19858">MVTFQELSDRNKAILELLAKTYPHVHICDFSRWSDLAVLSRHPMRTGSQQCSPRRGLAAAQVETDGGPIWVASIHLPWPYPYDQAARLRLIEPMLAKMDGPVVIGADLNMFPVTRPSRRIAQVSGTRELRPLRPTLFMRGRLPMFIDHVYAASGRVERRPLLGSDHYGLVGHVQPN</sequence>
<name>A0A0J9H1Y0_9RHOB</name>
<proteinExistence type="predicted"/>
<dbReference type="PATRIC" id="fig|1675527.3.peg.4940"/>
<accession>A0A0J9H1Y0</accession>
<dbReference type="EMBL" id="LFTY01000002">
    <property type="protein sequence ID" value="KMW59723.1"/>
    <property type="molecule type" value="Genomic_DNA"/>
</dbReference>
<keyword evidence="2" id="KW-0378">Hydrolase</keyword>
<gene>
    <name evidence="2" type="ORF">AIOL_004706</name>
</gene>
<feature type="domain" description="Endonuclease/exonuclease/phosphatase" evidence="1">
    <location>
        <begin position="2"/>
        <end position="166"/>
    </location>
</feature>
<protein>
    <submittedName>
        <fullName evidence="2">AP endonuclease family 1 domain protein</fullName>
    </submittedName>
</protein>